<evidence type="ECO:0000256" key="4">
    <source>
        <dbReference type="RuleBase" id="RU003345"/>
    </source>
</evidence>
<sequence>MTTTAPAPSHEVSDFLASPVLHLIDGRNVPSASGEVFPTVNPCNGETLAQVAFGGGEDVNRAVSAARRALDGPWGRMTPAQRSKILWRVGDLLEERVEEFALVEALDNGKPLTYARLVDVPLSADWFRYMAGWPTKLEGSTIPVTSTAAPGDYLAYTVREPVGVVAAIVAWNFPLLLAAWKLSPALAAGNTVILKPAEQTPLSAALLGEVLREAGIPDGVVNIVQGDGENVGAALSAHPGVDKVSFTGSTEVGRHIVGAARGNLKKVTLELGGKSPNIVFGDADIDAAIEGAAMAIFFNQGEACEAGSRLFVQSTVYDRVVEGVAEIASTLKVGDSLDPDTQMGPVVSEKQLDTVLGYLDSGRAEGATAVTGGGRKGDVGYFVEPTVLVDTTPNMRVVKEEIFGPVVTAIPFDDIDDIVRTANDTEYGLAAGIWTSDVSKAHNVAAGIKAGTVWINSYHVLDPALPFGGYKQSGWGREHGAAVLDAYTETKTVILKKG</sequence>
<gene>
    <name evidence="6" type="ORF">EP51_14990</name>
</gene>
<dbReference type="Proteomes" id="UP000028488">
    <property type="component" value="Chromosome"/>
</dbReference>
<protein>
    <submittedName>
        <fullName evidence="6">Betaine-aldehyde dehydrogenase</fullName>
    </submittedName>
</protein>
<reference evidence="6 7" key="1">
    <citation type="submission" date="2014-07" db="EMBL/GenBank/DDBJ databases">
        <title>Genome Sequence of Rhodococcus opacus Strain R7, a Biodegrader of Mono- and Polycyclic Aromatic Hydrocarbons.</title>
        <authorList>
            <person name="Di Gennaro P."/>
            <person name="Zampolli J."/>
            <person name="Presti I."/>
            <person name="Cappelletti M."/>
            <person name="D'Ursi P."/>
            <person name="Orro A."/>
            <person name="Mezzelani A."/>
            <person name="Milanesi L."/>
        </authorList>
    </citation>
    <scope>NUCLEOTIDE SEQUENCE [LARGE SCALE GENOMIC DNA]</scope>
    <source>
        <strain evidence="6 7">R7</strain>
    </source>
</reference>
<dbReference type="PANTHER" id="PTHR11699">
    <property type="entry name" value="ALDEHYDE DEHYDROGENASE-RELATED"/>
    <property type="match status" value="1"/>
</dbReference>
<dbReference type="FunFam" id="3.40.309.10:FF:000012">
    <property type="entry name" value="Betaine aldehyde dehydrogenase"/>
    <property type="match status" value="1"/>
</dbReference>
<keyword evidence="2 4" id="KW-0560">Oxidoreductase</keyword>
<dbReference type="Pfam" id="PF00171">
    <property type="entry name" value="Aldedh"/>
    <property type="match status" value="1"/>
</dbReference>
<dbReference type="Gene3D" id="3.40.309.10">
    <property type="entry name" value="Aldehyde Dehydrogenase, Chain A, domain 2"/>
    <property type="match status" value="1"/>
</dbReference>
<dbReference type="eggNOG" id="COG1012">
    <property type="taxonomic scope" value="Bacteria"/>
</dbReference>
<dbReference type="GO" id="GO:0016620">
    <property type="term" value="F:oxidoreductase activity, acting on the aldehyde or oxo group of donors, NAD or NADP as acceptor"/>
    <property type="evidence" value="ECO:0007669"/>
    <property type="project" value="InterPro"/>
</dbReference>
<evidence type="ECO:0000256" key="1">
    <source>
        <dbReference type="ARBA" id="ARBA00009986"/>
    </source>
</evidence>
<evidence type="ECO:0000313" key="7">
    <source>
        <dbReference type="Proteomes" id="UP000028488"/>
    </source>
</evidence>
<dbReference type="InterPro" id="IPR016162">
    <property type="entry name" value="Ald_DH_N"/>
</dbReference>
<dbReference type="Gene3D" id="3.40.605.10">
    <property type="entry name" value="Aldehyde Dehydrogenase, Chain A, domain 1"/>
    <property type="match status" value="1"/>
</dbReference>
<dbReference type="InterPro" id="IPR015590">
    <property type="entry name" value="Aldehyde_DH_dom"/>
</dbReference>
<dbReference type="InterPro" id="IPR029510">
    <property type="entry name" value="Ald_DH_CS_GLU"/>
</dbReference>
<evidence type="ECO:0000313" key="6">
    <source>
        <dbReference type="EMBL" id="AII05824.1"/>
    </source>
</evidence>
<dbReference type="InterPro" id="IPR016161">
    <property type="entry name" value="Ald_DH/histidinol_DH"/>
</dbReference>
<dbReference type="PROSITE" id="PS00687">
    <property type="entry name" value="ALDEHYDE_DEHYDR_GLU"/>
    <property type="match status" value="1"/>
</dbReference>
<feature type="active site" evidence="3">
    <location>
        <position position="270"/>
    </location>
</feature>
<accession>A0A076EQX9</accession>
<dbReference type="SUPFAM" id="SSF53720">
    <property type="entry name" value="ALDH-like"/>
    <property type="match status" value="1"/>
</dbReference>
<dbReference type="AlphaFoldDB" id="A0A076EQX9"/>
<evidence type="ECO:0000259" key="5">
    <source>
        <dbReference type="Pfam" id="PF00171"/>
    </source>
</evidence>
<feature type="domain" description="Aldehyde dehydrogenase" evidence="5">
    <location>
        <begin position="31"/>
        <end position="493"/>
    </location>
</feature>
<comment type="similarity">
    <text evidence="1 4">Belongs to the aldehyde dehydrogenase family.</text>
</comment>
<proteinExistence type="inferred from homology"/>
<organism evidence="6 7">
    <name type="scientific">Rhodococcus opacus</name>
    <name type="common">Nocardia opaca</name>
    <dbReference type="NCBI Taxonomy" id="37919"/>
    <lineage>
        <taxon>Bacteria</taxon>
        <taxon>Bacillati</taxon>
        <taxon>Actinomycetota</taxon>
        <taxon>Actinomycetes</taxon>
        <taxon>Mycobacteriales</taxon>
        <taxon>Nocardiaceae</taxon>
        <taxon>Rhodococcus</taxon>
    </lineage>
</organism>
<dbReference type="RefSeq" id="WP_128642207.1">
    <property type="nucleotide sequence ID" value="NZ_CP008947.1"/>
</dbReference>
<dbReference type="FunFam" id="3.40.605.10:FF:000026">
    <property type="entry name" value="Aldehyde dehydrogenase, putative"/>
    <property type="match status" value="1"/>
</dbReference>
<dbReference type="InterPro" id="IPR016163">
    <property type="entry name" value="Ald_DH_C"/>
</dbReference>
<name>A0A076EQX9_RHOOP</name>
<evidence type="ECO:0000256" key="2">
    <source>
        <dbReference type="ARBA" id="ARBA00023002"/>
    </source>
</evidence>
<dbReference type="FunFam" id="3.40.605.10:FF:000007">
    <property type="entry name" value="NAD/NADP-dependent betaine aldehyde dehydrogenase"/>
    <property type="match status" value="1"/>
</dbReference>
<evidence type="ECO:0000256" key="3">
    <source>
        <dbReference type="PROSITE-ProRule" id="PRU10007"/>
    </source>
</evidence>
<dbReference type="EMBL" id="CP008947">
    <property type="protein sequence ID" value="AII05824.1"/>
    <property type="molecule type" value="Genomic_DNA"/>
</dbReference>